<comment type="caution">
    <text evidence="2">The sequence shown here is derived from an EMBL/GenBank/DDBJ whole genome shotgun (WGS) entry which is preliminary data.</text>
</comment>
<dbReference type="Proteomes" id="UP000178885">
    <property type="component" value="Unassembled WGS sequence"/>
</dbReference>
<evidence type="ECO:0000313" key="2">
    <source>
        <dbReference type="EMBL" id="OGI46513.1"/>
    </source>
</evidence>
<accession>A0A1F6TN11</accession>
<name>A0A1F6TN11_9PROT</name>
<dbReference type="InterPro" id="IPR036890">
    <property type="entry name" value="HATPase_C_sf"/>
</dbReference>
<proteinExistence type="predicted"/>
<evidence type="ECO:0000313" key="3">
    <source>
        <dbReference type="Proteomes" id="UP000178885"/>
    </source>
</evidence>
<sequence>MAKAKNRSTPPARGGRLRIGNDWNAITIIALSQSNPLKAVAEFVENSIDAHARHVTITRGRERGEHYLRIADDGDGVPRDTEGAPDFKYVATHICDSIKRRMKTEGAQGLQGEFGIGLLSFWTVGDELTMGSAGTDGRLYQMRMRRGDPGYTVAGHKRALVPARGTELDIRPLLPGIRQFSGEKIQWYLASELRDRIRQSGVRIKVVDRQARKEYAVEPRQFSGRLLHQLPAPAAAPGEIYFELYLAEPGPDNQVGLYRGGTRVLAAIQELDAFQRSPWTGGYLQGIVDVPFLNLTPGTRTGIIHDEAFAAFCAAAAPVEEALARIIDAQRHAEEEHANRETLRSLQRAFREALLALPAEEYDWFEIHRPGEGHGARSRDAAEGAAVDETEAAEASGTAEAASKQRAFFEYAGPLFSVRVAPASCVVRVNESRTLCAVPRDRSRHTVEHDLRYRWEILEGEGRLDNVAGEIVTFHAAPEPGLVRIRATVTQGEIECAGEAMVTVTDSLLPEPKEPSATRQGLPGYTFQRAPGELWRSRYDAEQNVVVINNGHRDFVFAARNRALKLRYIARLYAKELVYKNFPGYAPEQLLERMIELSLYTEEHLK</sequence>
<gene>
    <name evidence="2" type="ORF">A2151_03685</name>
</gene>
<evidence type="ECO:0000256" key="1">
    <source>
        <dbReference type="SAM" id="MobiDB-lite"/>
    </source>
</evidence>
<feature type="region of interest" description="Disordered" evidence="1">
    <location>
        <begin position="373"/>
        <end position="398"/>
    </location>
</feature>
<reference evidence="2 3" key="1">
    <citation type="journal article" date="2016" name="Nat. Commun.">
        <title>Thousands of microbial genomes shed light on interconnected biogeochemical processes in an aquifer system.</title>
        <authorList>
            <person name="Anantharaman K."/>
            <person name="Brown C.T."/>
            <person name="Hug L.A."/>
            <person name="Sharon I."/>
            <person name="Castelle C.J."/>
            <person name="Probst A.J."/>
            <person name="Thomas B.C."/>
            <person name="Singh A."/>
            <person name="Wilkins M.J."/>
            <person name="Karaoz U."/>
            <person name="Brodie E.L."/>
            <person name="Williams K.H."/>
            <person name="Hubbard S.S."/>
            <person name="Banfield J.F."/>
        </authorList>
    </citation>
    <scope>NUCLEOTIDE SEQUENCE [LARGE SCALE GENOMIC DNA]</scope>
</reference>
<dbReference type="SUPFAM" id="SSF55874">
    <property type="entry name" value="ATPase domain of HSP90 chaperone/DNA topoisomerase II/histidine kinase"/>
    <property type="match status" value="1"/>
</dbReference>
<organism evidence="2 3">
    <name type="scientific">Candidatus Muproteobacteria bacterium RBG_16_65_34</name>
    <dbReference type="NCBI Taxonomy" id="1817760"/>
    <lineage>
        <taxon>Bacteria</taxon>
        <taxon>Pseudomonadati</taxon>
        <taxon>Pseudomonadota</taxon>
        <taxon>Candidatus Muproteobacteria</taxon>
    </lineage>
</organism>
<dbReference type="AlphaFoldDB" id="A0A1F6TN11"/>
<protein>
    <submittedName>
        <fullName evidence="2">Uncharacterized protein</fullName>
    </submittedName>
</protein>
<dbReference type="Gene3D" id="3.30.565.10">
    <property type="entry name" value="Histidine kinase-like ATPase, C-terminal domain"/>
    <property type="match status" value="1"/>
</dbReference>
<dbReference type="STRING" id="1817760.A2151_03685"/>
<dbReference type="EMBL" id="MFSU01000080">
    <property type="protein sequence ID" value="OGI46513.1"/>
    <property type="molecule type" value="Genomic_DNA"/>
</dbReference>
<dbReference type="Pfam" id="PF13589">
    <property type="entry name" value="HATPase_c_3"/>
    <property type="match status" value="1"/>
</dbReference>
<feature type="compositionally biased region" description="Basic and acidic residues" evidence="1">
    <location>
        <begin position="373"/>
        <end position="382"/>
    </location>
</feature>